<comment type="caution">
    <text evidence="1">The sequence shown here is derived from an EMBL/GenBank/DDBJ whole genome shotgun (WGS) entry which is preliminary data.</text>
</comment>
<name>A0ABW3L2N5_9BACI</name>
<evidence type="ECO:0000313" key="1">
    <source>
        <dbReference type="EMBL" id="MFD1019641.1"/>
    </source>
</evidence>
<protein>
    <submittedName>
        <fullName evidence="1">RDD family protein</fullName>
    </submittedName>
</protein>
<dbReference type="EMBL" id="JBHTKL010000005">
    <property type="protein sequence ID" value="MFD1019641.1"/>
    <property type="molecule type" value="Genomic_DNA"/>
</dbReference>
<dbReference type="RefSeq" id="WP_386059858.1">
    <property type="nucleotide sequence ID" value="NZ_JBHTKL010000005.1"/>
</dbReference>
<sequence length="131" mass="14805">MKPITKKRTKAIFIDFAISTAVTLGIEYFLRKKVKNEAVHALVTPTLVMWTIEYGQLRKTGQTYGYKQQGLKLESVDGSELTCGQLVKRMAYRDTLASLDYFKDRKGFEQQDGAVLPHDQKAGTVVREVST</sequence>
<keyword evidence="2" id="KW-1185">Reference proteome</keyword>
<proteinExistence type="predicted"/>
<gene>
    <name evidence="1" type="ORF">ACFQ2J_10695</name>
</gene>
<evidence type="ECO:0000313" key="2">
    <source>
        <dbReference type="Proteomes" id="UP001596990"/>
    </source>
</evidence>
<dbReference type="Proteomes" id="UP001596990">
    <property type="component" value="Unassembled WGS sequence"/>
</dbReference>
<accession>A0ABW3L2N5</accession>
<reference evidence="2" key="1">
    <citation type="journal article" date="2019" name="Int. J. Syst. Evol. Microbiol.">
        <title>The Global Catalogue of Microorganisms (GCM) 10K type strain sequencing project: providing services to taxonomists for standard genome sequencing and annotation.</title>
        <authorList>
            <consortium name="The Broad Institute Genomics Platform"/>
            <consortium name="The Broad Institute Genome Sequencing Center for Infectious Disease"/>
            <person name="Wu L."/>
            <person name="Ma J."/>
        </authorList>
    </citation>
    <scope>NUCLEOTIDE SEQUENCE [LARGE SCALE GENOMIC DNA]</scope>
    <source>
        <strain evidence="2">CCUG 56607</strain>
    </source>
</reference>
<organism evidence="1 2">
    <name type="scientific">Thalassobacillus hwangdonensis</name>
    <dbReference type="NCBI Taxonomy" id="546108"/>
    <lineage>
        <taxon>Bacteria</taxon>
        <taxon>Bacillati</taxon>
        <taxon>Bacillota</taxon>
        <taxon>Bacilli</taxon>
        <taxon>Bacillales</taxon>
        <taxon>Bacillaceae</taxon>
        <taxon>Thalassobacillus</taxon>
    </lineage>
</organism>